<evidence type="ECO:0000256" key="2">
    <source>
        <dbReference type="ARBA" id="ARBA00022475"/>
    </source>
</evidence>
<feature type="compositionally biased region" description="Low complexity" evidence="6">
    <location>
        <begin position="206"/>
        <end position="216"/>
    </location>
</feature>
<keyword evidence="10" id="KW-1185">Reference proteome</keyword>
<evidence type="ECO:0000313" key="10">
    <source>
        <dbReference type="Proteomes" id="UP000658514"/>
    </source>
</evidence>
<keyword evidence="4 7" id="KW-1133">Transmembrane helix</keyword>
<dbReference type="InterPro" id="IPR036034">
    <property type="entry name" value="PDZ_sf"/>
</dbReference>
<accession>A0ABR8AHA8</accession>
<evidence type="ECO:0000256" key="1">
    <source>
        <dbReference type="ARBA" id="ARBA00004651"/>
    </source>
</evidence>
<proteinExistence type="predicted"/>
<evidence type="ECO:0000259" key="8">
    <source>
        <dbReference type="PROSITE" id="PS50106"/>
    </source>
</evidence>
<dbReference type="EMBL" id="JACJQH010000053">
    <property type="protein sequence ID" value="MBD2199119.1"/>
    <property type="molecule type" value="Genomic_DNA"/>
</dbReference>
<gene>
    <name evidence="9" type="ORF">H6G24_27175</name>
</gene>
<feature type="region of interest" description="Disordered" evidence="6">
    <location>
        <begin position="204"/>
        <end position="229"/>
    </location>
</feature>
<name>A0ABR8AHA8_9CYAN</name>
<dbReference type="Pfam" id="PF13180">
    <property type="entry name" value="PDZ_2"/>
    <property type="match status" value="1"/>
</dbReference>
<protein>
    <submittedName>
        <fullName evidence="9">RDD family protein</fullName>
    </submittedName>
</protein>
<feature type="transmembrane region" description="Helical" evidence="7">
    <location>
        <begin position="44"/>
        <end position="61"/>
    </location>
</feature>
<organism evidence="9 10">
    <name type="scientific">Calothrix parietina FACHB-288</name>
    <dbReference type="NCBI Taxonomy" id="2692896"/>
    <lineage>
        <taxon>Bacteria</taxon>
        <taxon>Bacillati</taxon>
        <taxon>Cyanobacteriota</taxon>
        <taxon>Cyanophyceae</taxon>
        <taxon>Nostocales</taxon>
        <taxon>Calotrichaceae</taxon>
        <taxon>Calothrix</taxon>
    </lineage>
</organism>
<evidence type="ECO:0000256" key="4">
    <source>
        <dbReference type="ARBA" id="ARBA00022989"/>
    </source>
</evidence>
<evidence type="ECO:0000256" key="6">
    <source>
        <dbReference type="SAM" id="MobiDB-lite"/>
    </source>
</evidence>
<evidence type="ECO:0000256" key="3">
    <source>
        <dbReference type="ARBA" id="ARBA00022692"/>
    </source>
</evidence>
<feature type="transmembrane region" description="Helical" evidence="7">
    <location>
        <begin position="127"/>
        <end position="151"/>
    </location>
</feature>
<comment type="caution">
    <text evidence="9">The sequence shown here is derived from an EMBL/GenBank/DDBJ whole genome shotgun (WGS) entry which is preliminary data.</text>
</comment>
<dbReference type="InterPro" id="IPR001478">
    <property type="entry name" value="PDZ"/>
</dbReference>
<dbReference type="PANTHER" id="PTHR36115:SF4">
    <property type="entry name" value="MEMBRANE PROTEIN"/>
    <property type="match status" value="1"/>
</dbReference>
<dbReference type="SUPFAM" id="SSF50156">
    <property type="entry name" value="PDZ domain-like"/>
    <property type="match status" value="1"/>
</dbReference>
<feature type="transmembrane region" description="Helical" evidence="7">
    <location>
        <begin position="12"/>
        <end position="32"/>
    </location>
</feature>
<keyword evidence="3 7" id="KW-0812">Transmembrane</keyword>
<dbReference type="SMART" id="SM00228">
    <property type="entry name" value="PDZ"/>
    <property type="match status" value="1"/>
</dbReference>
<dbReference type="PANTHER" id="PTHR36115">
    <property type="entry name" value="PROLINE-RICH ANTIGEN HOMOLOG-RELATED"/>
    <property type="match status" value="1"/>
</dbReference>
<evidence type="ECO:0000313" key="9">
    <source>
        <dbReference type="EMBL" id="MBD2199119.1"/>
    </source>
</evidence>
<sequence length="471" mass="51372">MSTSSYASFGRRFVAVFIDGILLQLFFFITTFEKAPAQIDNPKAIFYYIFTTIFAWVYFASMESSVIQATFGKRLLGIIVTDKDGKKISFAKATARYFSKSFFIIFWIFAGIVFVMAASTGNQNSPYLVLAGLLFIIGLLIVFIGYLMALFTPEKQALHDIIARCLVVKGSGQSVAIPWKALIGLAIAAVLAGRVLAQVPGATIAPTPTDTNTDPPVTENDKPSSNTSNNCASLTNNIFQLELTEANTYINGNWKLGFANGIVQHEGLLSMKDSSGILIVRFPDDDGSTKTVRQNMQLCSSARGLVLLGENPIDLKTNETSPTYAPDNFIIAQGINGQIFRNYSRNNNNIIESPVEREFLGYSAIGIQMVELNSEVLEKVNKEGKIPFNLSQDTGILIHSVENNSNAQEAGLEAGDIILSVDSKEVTRITEVQAIINSSLFGSTLKFEVDRNGENKSLNVTAGCCVLPEKP</sequence>
<dbReference type="RefSeq" id="WP_190548140.1">
    <property type="nucleotide sequence ID" value="NZ_CAWPNO010000088.1"/>
</dbReference>
<dbReference type="InterPro" id="IPR010432">
    <property type="entry name" value="RDD"/>
</dbReference>
<dbReference type="Proteomes" id="UP000658514">
    <property type="component" value="Unassembled WGS sequence"/>
</dbReference>
<dbReference type="InterPro" id="IPR051791">
    <property type="entry name" value="Pra-immunoreactive"/>
</dbReference>
<evidence type="ECO:0000256" key="7">
    <source>
        <dbReference type="SAM" id="Phobius"/>
    </source>
</evidence>
<keyword evidence="5 7" id="KW-0472">Membrane</keyword>
<comment type="subcellular location">
    <subcellularLocation>
        <location evidence="1">Cell membrane</location>
        <topology evidence="1">Multi-pass membrane protein</topology>
    </subcellularLocation>
</comment>
<feature type="transmembrane region" description="Helical" evidence="7">
    <location>
        <begin position="102"/>
        <end position="121"/>
    </location>
</feature>
<dbReference type="Pfam" id="PF06271">
    <property type="entry name" value="RDD"/>
    <property type="match status" value="1"/>
</dbReference>
<keyword evidence="2" id="KW-1003">Cell membrane</keyword>
<evidence type="ECO:0000256" key="5">
    <source>
        <dbReference type="ARBA" id="ARBA00023136"/>
    </source>
</evidence>
<dbReference type="PROSITE" id="PS50106">
    <property type="entry name" value="PDZ"/>
    <property type="match status" value="1"/>
</dbReference>
<reference evidence="9 10" key="1">
    <citation type="journal article" date="2020" name="ISME J.">
        <title>Comparative genomics reveals insights into cyanobacterial evolution and habitat adaptation.</title>
        <authorList>
            <person name="Chen M.Y."/>
            <person name="Teng W.K."/>
            <person name="Zhao L."/>
            <person name="Hu C.X."/>
            <person name="Zhou Y.K."/>
            <person name="Han B.P."/>
            <person name="Song L.R."/>
            <person name="Shu W.S."/>
        </authorList>
    </citation>
    <scope>NUCLEOTIDE SEQUENCE [LARGE SCALE GENOMIC DNA]</scope>
    <source>
        <strain evidence="9 10">FACHB-288</strain>
    </source>
</reference>
<dbReference type="Gene3D" id="2.30.42.10">
    <property type="match status" value="1"/>
</dbReference>
<feature type="domain" description="PDZ" evidence="8">
    <location>
        <begin position="375"/>
        <end position="453"/>
    </location>
</feature>